<evidence type="ECO:0000313" key="1">
    <source>
        <dbReference type="EMBL" id="MEC4723885.1"/>
    </source>
</evidence>
<accession>A0ABU6JK03</accession>
<keyword evidence="2" id="KW-1185">Reference proteome</keyword>
<protein>
    <submittedName>
        <fullName evidence="1">Uncharacterized protein</fullName>
    </submittedName>
</protein>
<sequence>MSSSMHLYIITDLMKSSFSELSYAFALTENLVNSLGLPLLMAPTFPSTAAEGKKGAGHDVKLAMPGMSLFLQFKLSHCMRYASAKEFSSGIFSKKVGGKSEPVYRMYLHPLKSSRQTSLMLKLEKRHGIVYYVAPLFHLPIDLSKHFFAKTVAQESRFIRPSVIKKMPDDNEHFVSFRKTGKPWRFSENPVELEGIETETDVMRRVRKEHMQKIPVNERVSESLEKMFEVLLEEAKERQTGTRVIRNEVARIRGLEMPLLEKASFVARNFFELEMLTIGSEEENADKYSG</sequence>
<name>A0ABU6JK03_9BURK</name>
<organism evidence="1 2">
    <name type="scientific">Noviherbaspirillum album</name>
    <dbReference type="NCBI Taxonomy" id="3080276"/>
    <lineage>
        <taxon>Bacteria</taxon>
        <taxon>Pseudomonadati</taxon>
        <taxon>Pseudomonadota</taxon>
        <taxon>Betaproteobacteria</taxon>
        <taxon>Burkholderiales</taxon>
        <taxon>Oxalobacteraceae</taxon>
        <taxon>Noviherbaspirillum</taxon>
    </lineage>
</organism>
<dbReference type="Proteomes" id="UP001352263">
    <property type="component" value="Unassembled WGS sequence"/>
</dbReference>
<gene>
    <name evidence="1" type="ORF">RY831_32805</name>
</gene>
<evidence type="ECO:0000313" key="2">
    <source>
        <dbReference type="Proteomes" id="UP001352263"/>
    </source>
</evidence>
<comment type="caution">
    <text evidence="1">The sequence shown here is derived from an EMBL/GenBank/DDBJ whole genome shotgun (WGS) entry which is preliminary data.</text>
</comment>
<dbReference type="EMBL" id="JAWIIV010000101">
    <property type="protein sequence ID" value="MEC4723885.1"/>
    <property type="molecule type" value="Genomic_DNA"/>
</dbReference>
<proteinExistence type="predicted"/>
<reference evidence="1 2" key="1">
    <citation type="submission" date="2023-10" db="EMBL/GenBank/DDBJ databases">
        <title>Noviherbaspirillum sp. CPCC 100848 genome assembly.</title>
        <authorList>
            <person name="Li X.Y."/>
            <person name="Fang X.M."/>
        </authorList>
    </citation>
    <scope>NUCLEOTIDE SEQUENCE [LARGE SCALE GENOMIC DNA]</scope>
    <source>
        <strain evidence="1 2">CPCC 100848</strain>
    </source>
</reference>